<accession>A0A0K2TE58</accession>
<reference evidence="1" key="1">
    <citation type="submission" date="2014-05" db="EMBL/GenBank/DDBJ databases">
        <authorList>
            <person name="Chronopoulou M."/>
        </authorList>
    </citation>
    <scope>NUCLEOTIDE SEQUENCE</scope>
    <source>
        <tissue evidence="1">Whole organism</tissue>
    </source>
</reference>
<protein>
    <submittedName>
        <fullName evidence="1">Uncharacterized protein</fullName>
    </submittedName>
</protein>
<evidence type="ECO:0000313" key="1">
    <source>
        <dbReference type="EMBL" id="CDW23837.1"/>
    </source>
</evidence>
<dbReference type="AlphaFoldDB" id="A0A0K2TE58"/>
<sequence>MHFSTTFFGKLGKLPVTAEKGTTVSFSQSANCFPIGPEYSSGTKVPLAKLINK</sequence>
<dbReference type="EMBL" id="HACA01006476">
    <property type="protein sequence ID" value="CDW23837.1"/>
    <property type="molecule type" value="Transcribed_RNA"/>
</dbReference>
<organism evidence="1">
    <name type="scientific">Lepeophtheirus salmonis</name>
    <name type="common">Salmon louse</name>
    <name type="synonym">Caligus salmonis</name>
    <dbReference type="NCBI Taxonomy" id="72036"/>
    <lineage>
        <taxon>Eukaryota</taxon>
        <taxon>Metazoa</taxon>
        <taxon>Ecdysozoa</taxon>
        <taxon>Arthropoda</taxon>
        <taxon>Crustacea</taxon>
        <taxon>Multicrustacea</taxon>
        <taxon>Hexanauplia</taxon>
        <taxon>Copepoda</taxon>
        <taxon>Siphonostomatoida</taxon>
        <taxon>Caligidae</taxon>
        <taxon>Lepeophtheirus</taxon>
    </lineage>
</organism>
<name>A0A0K2TE58_LEPSM</name>
<proteinExistence type="predicted"/>